<feature type="compositionally biased region" description="Basic and acidic residues" evidence="1">
    <location>
        <begin position="66"/>
        <end position="87"/>
    </location>
</feature>
<protein>
    <submittedName>
        <fullName evidence="2">Uncharacterized protein</fullName>
    </submittedName>
</protein>
<dbReference type="AlphaFoldDB" id="A0A9Q1FPC9"/>
<feature type="region of interest" description="Disordered" evidence="1">
    <location>
        <begin position="1"/>
        <end position="35"/>
    </location>
</feature>
<feature type="compositionally biased region" description="Basic and acidic residues" evidence="1">
    <location>
        <begin position="14"/>
        <end position="34"/>
    </location>
</feature>
<feature type="compositionally biased region" description="Basic residues" evidence="1">
    <location>
        <begin position="108"/>
        <end position="120"/>
    </location>
</feature>
<dbReference type="Proteomes" id="UP001152622">
    <property type="component" value="Chromosome 4"/>
</dbReference>
<gene>
    <name evidence="2" type="ORF">SKAU_G00125470</name>
</gene>
<proteinExistence type="predicted"/>
<keyword evidence="3" id="KW-1185">Reference proteome</keyword>
<accession>A0A9Q1FPC9</accession>
<dbReference type="EMBL" id="JAINUF010000004">
    <property type="protein sequence ID" value="KAJ8363716.1"/>
    <property type="molecule type" value="Genomic_DNA"/>
</dbReference>
<reference evidence="2" key="1">
    <citation type="journal article" date="2023" name="Science">
        <title>Genome structures resolve the early diversification of teleost fishes.</title>
        <authorList>
            <person name="Parey E."/>
            <person name="Louis A."/>
            <person name="Montfort J."/>
            <person name="Bouchez O."/>
            <person name="Roques C."/>
            <person name="Iampietro C."/>
            <person name="Lluch J."/>
            <person name="Castinel A."/>
            <person name="Donnadieu C."/>
            <person name="Desvignes T."/>
            <person name="Floi Bucao C."/>
            <person name="Jouanno E."/>
            <person name="Wen M."/>
            <person name="Mejri S."/>
            <person name="Dirks R."/>
            <person name="Jansen H."/>
            <person name="Henkel C."/>
            <person name="Chen W.J."/>
            <person name="Zahm M."/>
            <person name="Cabau C."/>
            <person name="Klopp C."/>
            <person name="Thompson A.W."/>
            <person name="Robinson-Rechavi M."/>
            <person name="Braasch I."/>
            <person name="Lecointre G."/>
            <person name="Bobe J."/>
            <person name="Postlethwait J.H."/>
            <person name="Berthelot C."/>
            <person name="Roest Crollius H."/>
            <person name="Guiguen Y."/>
        </authorList>
    </citation>
    <scope>NUCLEOTIDE SEQUENCE</scope>
    <source>
        <strain evidence="2">WJC10195</strain>
    </source>
</reference>
<feature type="region of interest" description="Disordered" evidence="1">
    <location>
        <begin position="52"/>
        <end position="149"/>
    </location>
</feature>
<organism evidence="2 3">
    <name type="scientific">Synaphobranchus kaupii</name>
    <name type="common">Kaup's arrowtooth eel</name>
    <dbReference type="NCBI Taxonomy" id="118154"/>
    <lineage>
        <taxon>Eukaryota</taxon>
        <taxon>Metazoa</taxon>
        <taxon>Chordata</taxon>
        <taxon>Craniata</taxon>
        <taxon>Vertebrata</taxon>
        <taxon>Euteleostomi</taxon>
        <taxon>Actinopterygii</taxon>
        <taxon>Neopterygii</taxon>
        <taxon>Teleostei</taxon>
        <taxon>Anguilliformes</taxon>
        <taxon>Synaphobranchidae</taxon>
        <taxon>Synaphobranchus</taxon>
    </lineage>
</organism>
<name>A0A9Q1FPC9_SYNKA</name>
<evidence type="ECO:0000313" key="3">
    <source>
        <dbReference type="Proteomes" id="UP001152622"/>
    </source>
</evidence>
<comment type="caution">
    <text evidence="2">The sequence shown here is derived from an EMBL/GenBank/DDBJ whole genome shotgun (WGS) entry which is preliminary data.</text>
</comment>
<evidence type="ECO:0000313" key="2">
    <source>
        <dbReference type="EMBL" id="KAJ8363716.1"/>
    </source>
</evidence>
<evidence type="ECO:0000256" key="1">
    <source>
        <dbReference type="SAM" id="MobiDB-lite"/>
    </source>
</evidence>
<sequence>MVQSSAAPCSAPLGEKKSGRVDLRDEPGIRDFRHPPFRVEFGCFHTEQVASPFRERGRRAVLVNAPREKQRKGALDGCCKNKADPDSPHPQPPTRTAGARRPCPVKAGARHGGRYARRGAGRREPRSPRTSLSPEPSGERGRRRLGRRH</sequence>